<name>A0A837G4U3_9VIBR</name>
<organism evidence="8">
    <name type="scientific">Vibrio coralliilyticus</name>
    <dbReference type="NCBI Taxonomy" id="190893"/>
    <lineage>
        <taxon>Bacteria</taxon>
        <taxon>Pseudomonadati</taxon>
        <taxon>Pseudomonadota</taxon>
        <taxon>Gammaproteobacteria</taxon>
        <taxon>Vibrionales</taxon>
        <taxon>Vibrionaceae</taxon>
        <taxon>Vibrio</taxon>
    </lineage>
</organism>
<evidence type="ECO:0000313" key="8">
    <source>
        <dbReference type="EMBL" id="KJY69633.1"/>
    </source>
</evidence>
<evidence type="ECO:0000256" key="3">
    <source>
        <dbReference type="ARBA" id="ARBA00022692"/>
    </source>
</evidence>
<dbReference type="InterPro" id="IPR032807">
    <property type="entry name" value="GNVR"/>
</dbReference>
<evidence type="ECO:0000256" key="4">
    <source>
        <dbReference type="ARBA" id="ARBA00022989"/>
    </source>
</evidence>
<evidence type="ECO:0000259" key="6">
    <source>
        <dbReference type="Pfam" id="PF02706"/>
    </source>
</evidence>
<keyword evidence="4" id="KW-1133">Transmembrane helix</keyword>
<evidence type="ECO:0000259" key="7">
    <source>
        <dbReference type="Pfam" id="PF13807"/>
    </source>
</evidence>
<dbReference type="GO" id="GO:0004713">
    <property type="term" value="F:protein tyrosine kinase activity"/>
    <property type="evidence" value="ECO:0007669"/>
    <property type="project" value="TreeGrafter"/>
</dbReference>
<dbReference type="InterPro" id="IPR003856">
    <property type="entry name" value="LPS_length_determ_N"/>
</dbReference>
<dbReference type="RefSeq" id="WP_045986774.1">
    <property type="nucleotide sequence ID" value="NZ_CP063051.1"/>
</dbReference>
<dbReference type="EMBL" id="JXXR01000019">
    <property type="protein sequence ID" value="KJY69633.1"/>
    <property type="molecule type" value="Genomic_DNA"/>
</dbReference>
<gene>
    <name evidence="8" type="ORF">TW71_17625</name>
</gene>
<dbReference type="GO" id="GO:0005886">
    <property type="term" value="C:plasma membrane"/>
    <property type="evidence" value="ECO:0007669"/>
    <property type="project" value="UniProtKB-SubCell"/>
</dbReference>
<dbReference type="AlphaFoldDB" id="A0A837G4U3"/>
<sequence length="378" mass="42839">MSGQNQHSPNERQCSPQLPNSFPISDEIDLRELFKTLWEGKLLIIVTTLVFAVGAVVFAISSQEWWSSTAKVARPQAQDMAAYRQQVKQFQPVFDIYQDDGTVLVSEELDDLTDTMVLFNRFVDAFNSSNNKRRFLDSSEEFQQFKEQTSNELSDEKVIEARRAIYSGWFGKISAKAEYPKNELTPYSISFQSTTSESSYLLLVNYIKTIKIKAHQDALNNLEAIVSAKKDELVQQKKILETQAKNRLLVEAERARYALSIAKSAGVTSPIQTNDSRELFGIDLGSKALAAKIDALNSIKNLSVIEPRLQQINAKLQMLKDLKVDRSVDFQTFRFLENVEQPITRDKPKRTLIVILGTLLGGMLGVAIVLIRFAFRRE</sequence>
<proteinExistence type="predicted"/>
<reference evidence="8" key="1">
    <citation type="journal article" date="2015" name="BMC Genomics">
        <title>Genome mining reveals unlocked bioactive potential of marine Gram-negative bacteria.</title>
        <authorList>
            <person name="Machado H."/>
            <person name="Sonnenschein E.C."/>
            <person name="Melchiorsen J."/>
            <person name="Gram L."/>
        </authorList>
    </citation>
    <scope>NUCLEOTIDE SEQUENCE</scope>
    <source>
        <strain evidence="8">S2052</strain>
    </source>
</reference>
<feature type="domain" description="Tyrosine-protein kinase G-rich" evidence="7">
    <location>
        <begin position="310"/>
        <end position="372"/>
    </location>
</feature>
<dbReference type="Pfam" id="PF02706">
    <property type="entry name" value="Wzz"/>
    <property type="match status" value="1"/>
</dbReference>
<comment type="subcellular location">
    <subcellularLocation>
        <location evidence="1">Cell membrane</location>
        <topology evidence="1">Multi-pass membrane protein</topology>
    </subcellularLocation>
</comment>
<dbReference type="PANTHER" id="PTHR32309">
    <property type="entry name" value="TYROSINE-PROTEIN KINASE"/>
    <property type="match status" value="1"/>
</dbReference>
<evidence type="ECO:0000256" key="2">
    <source>
        <dbReference type="ARBA" id="ARBA00022475"/>
    </source>
</evidence>
<protein>
    <submittedName>
        <fullName evidence="8">Chain-length determining protein</fullName>
    </submittedName>
</protein>
<keyword evidence="3" id="KW-0812">Transmembrane</keyword>
<comment type="caution">
    <text evidence="8">The sequence shown here is derived from an EMBL/GenBank/DDBJ whole genome shotgun (WGS) entry which is preliminary data.</text>
</comment>
<dbReference type="InterPro" id="IPR050445">
    <property type="entry name" value="Bact_polysacc_biosynth/exp"/>
</dbReference>
<evidence type="ECO:0000256" key="5">
    <source>
        <dbReference type="ARBA" id="ARBA00023136"/>
    </source>
</evidence>
<dbReference type="PANTHER" id="PTHR32309:SF13">
    <property type="entry name" value="FERRIC ENTEROBACTIN TRANSPORT PROTEIN FEPE"/>
    <property type="match status" value="1"/>
</dbReference>
<dbReference type="SUPFAM" id="SSF160355">
    <property type="entry name" value="Bacterial polysaccharide co-polymerase-like"/>
    <property type="match status" value="1"/>
</dbReference>
<evidence type="ECO:0000256" key="1">
    <source>
        <dbReference type="ARBA" id="ARBA00004651"/>
    </source>
</evidence>
<dbReference type="Gene3D" id="3.30.1890.10">
    <property type="entry name" value="FepE-like"/>
    <property type="match status" value="1"/>
</dbReference>
<dbReference type="Pfam" id="PF13807">
    <property type="entry name" value="GNVR"/>
    <property type="match status" value="1"/>
</dbReference>
<accession>A0A837G4U3</accession>
<keyword evidence="5" id="KW-0472">Membrane</keyword>
<keyword evidence="2" id="KW-1003">Cell membrane</keyword>
<feature type="domain" description="Polysaccharide chain length determinant N-terminal" evidence="6">
    <location>
        <begin position="26"/>
        <end position="108"/>
    </location>
</feature>